<evidence type="ECO:0000313" key="6">
    <source>
        <dbReference type="EMBL" id="SDN48022.1"/>
    </source>
</evidence>
<dbReference type="Gene3D" id="3.40.50.1820">
    <property type="entry name" value="alpha/beta hydrolase"/>
    <property type="match status" value="1"/>
</dbReference>
<feature type="compositionally biased region" description="Low complexity" evidence="4">
    <location>
        <begin position="359"/>
        <end position="381"/>
    </location>
</feature>
<dbReference type="InterPro" id="IPR023213">
    <property type="entry name" value="CAT-like_dom_sf"/>
</dbReference>
<dbReference type="Gene3D" id="3.30.300.30">
    <property type="match status" value="1"/>
</dbReference>
<dbReference type="AlphaFoldDB" id="A0A1H0BR07"/>
<dbReference type="Gene3D" id="3.30.559.30">
    <property type="entry name" value="Nonribosomal peptide synthetase, condensation domain"/>
    <property type="match status" value="1"/>
</dbReference>
<dbReference type="Pfam" id="PF00550">
    <property type="entry name" value="PP-binding"/>
    <property type="match status" value="2"/>
</dbReference>
<organism evidence="6 7">
    <name type="scientific">Actinacidiphila guanduensis</name>
    <dbReference type="NCBI Taxonomy" id="310781"/>
    <lineage>
        <taxon>Bacteria</taxon>
        <taxon>Bacillati</taxon>
        <taxon>Actinomycetota</taxon>
        <taxon>Actinomycetes</taxon>
        <taxon>Kitasatosporales</taxon>
        <taxon>Streptomycetaceae</taxon>
        <taxon>Actinacidiphila</taxon>
    </lineage>
</organism>
<dbReference type="SMART" id="SM00823">
    <property type="entry name" value="PKS_PP"/>
    <property type="match status" value="2"/>
</dbReference>
<proteinExistence type="predicted"/>
<dbReference type="Proteomes" id="UP000199341">
    <property type="component" value="Unassembled WGS sequence"/>
</dbReference>
<dbReference type="GO" id="GO:0009239">
    <property type="term" value="P:enterobactin biosynthetic process"/>
    <property type="evidence" value="ECO:0007669"/>
    <property type="project" value="TreeGrafter"/>
</dbReference>
<dbReference type="SUPFAM" id="SSF47336">
    <property type="entry name" value="ACP-like"/>
    <property type="match status" value="2"/>
</dbReference>
<dbReference type="GO" id="GO:0043041">
    <property type="term" value="P:amino acid activation for nonribosomal peptide biosynthetic process"/>
    <property type="evidence" value="ECO:0007669"/>
    <property type="project" value="TreeGrafter"/>
</dbReference>
<dbReference type="SUPFAM" id="SSF56801">
    <property type="entry name" value="Acetyl-CoA synthetase-like"/>
    <property type="match status" value="1"/>
</dbReference>
<dbReference type="GO" id="GO:0005829">
    <property type="term" value="C:cytosol"/>
    <property type="evidence" value="ECO:0007669"/>
    <property type="project" value="TreeGrafter"/>
</dbReference>
<dbReference type="Gene3D" id="3.30.559.10">
    <property type="entry name" value="Chloramphenicol acetyltransferase-like domain"/>
    <property type="match status" value="1"/>
</dbReference>
<dbReference type="InterPro" id="IPR001242">
    <property type="entry name" value="Condensation_dom"/>
</dbReference>
<dbReference type="InterPro" id="IPR020845">
    <property type="entry name" value="AMP-binding_CS"/>
</dbReference>
<dbReference type="GO" id="GO:0009366">
    <property type="term" value="C:enterobactin synthetase complex"/>
    <property type="evidence" value="ECO:0007669"/>
    <property type="project" value="TreeGrafter"/>
</dbReference>
<dbReference type="Pfam" id="PF00501">
    <property type="entry name" value="AMP-binding"/>
    <property type="match status" value="1"/>
</dbReference>
<dbReference type="InterPro" id="IPR042099">
    <property type="entry name" value="ANL_N_sf"/>
</dbReference>
<dbReference type="GO" id="GO:0047527">
    <property type="term" value="F:2,3-dihydroxybenzoate-serine ligase activity"/>
    <property type="evidence" value="ECO:0007669"/>
    <property type="project" value="TreeGrafter"/>
</dbReference>
<dbReference type="EMBL" id="FNIE01000004">
    <property type="protein sequence ID" value="SDN48022.1"/>
    <property type="molecule type" value="Genomic_DNA"/>
</dbReference>
<keyword evidence="3" id="KW-0597">Phosphoprotein</keyword>
<dbReference type="InterPro" id="IPR006162">
    <property type="entry name" value="Ppantetheine_attach_site"/>
</dbReference>
<dbReference type="PROSITE" id="PS00455">
    <property type="entry name" value="AMP_BINDING"/>
    <property type="match status" value="1"/>
</dbReference>
<evidence type="ECO:0000256" key="3">
    <source>
        <dbReference type="ARBA" id="ARBA00022553"/>
    </source>
</evidence>
<accession>A0A1H0BR07</accession>
<comment type="cofactor">
    <cofactor evidence="1">
        <name>pantetheine 4'-phosphate</name>
        <dbReference type="ChEBI" id="CHEBI:47942"/>
    </cofactor>
</comment>
<feature type="domain" description="Carrier" evidence="5">
    <location>
        <begin position="570"/>
        <end position="646"/>
    </location>
</feature>
<feature type="region of interest" description="Disordered" evidence="4">
    <location>
        <begin position="531"/>
        <end position="570"/>
    </location>
</feature>
<dbReference type="PANTHER" id="PTHR45527:SF1">
    <property type="entry name" value="FATTY ACID SYNTHASE"/>
    <property type="match status" value="1"/>
</dbReference>
<evidence type="ECO:0000313" key="7">
    <source>
        <dbReference type="Proteomes" id="UP000199341"/>
    </source>
</evidence>
<dbReference type="InterPro" id="IPR025110">
    <property type="entry name" value="AMP-bd_C"/>
</dbReference>
<dbReference type="CDD" id="cd19531">
    <property type="entry name" value="LCL_NRPS-like"/>
    <property type="match status" value="1"/>
</dbReference>
<dbReference type="Pfam" id="PF00668">
    <property type="entry name" value="Condensation"/>
    <property type="match status" value="1"/>
</dbReference>
<dbReference type="OrthoDB" id="2472181at2"/>
<dbReference type="PROSITE" id="PS00012">
    <property type="entry name" value="PHOSPHOPANTETHEINE"/>
    <property type="match status" value="1"/>
</dbReference>
<evidence type="ECO:0000256" key="4">
    <source>
        <dbReference type="SAM" id="MobiDB-lite"/>
    </source>
</evidence>
<dbReference type="Gene3D" id="1.10.1200.10">
    <property type="entry name" value="ACP-like"/>
    <property type="match status" value="1"/>
</dbReference>
<evidence type="ECO:0000256" key="2">
    <source>
        <dbReference type="ARBA" id="ARBA00022450"/>
    </source>
</evidence>
<evidence type="ECO:0000256" key="1">
    <source>
        <dbReference type="ARBA" id="ARBA00001957"/>
    </source>
</evidence>
<evidence type="ECO:0000259" key="5">
    <source>
        <dbReference type="PROSITE" id="PS50075"/>
    </source>
</evidence>
<protein>
    <submittedName>
        <fullName evidence="6">Phosphopantetheine attachment site</fullName>
    </submittedName>
</protein>
<dbReference type="RefSeq" id="WP_093784048.1">
    <property type="nucleotide sequence ID" value="NZ_FNIE01000004.1"/>
</dbReference>
<dbReference type="Pfam" id="PF13193">
    <property type="entry name" value="AMP-binding_C"/>
    <property type="match status" value="1"/>
</dbReference>
<feature type="region of interest" description="Disordered" evidence="4">
    <location>
        <begin position="357"/>
        <end position="381"/>
    </location>
</feature>
<keyword evidence="7" id="KW-1185">Reference proteome</keyword>
<dbReference type="CDD" id="cd05930">
    <property type="entry name" value="A_NRPS"/>
    <property type="match status" value="1"/>
</dbReference>
<dbReference type="InterPro" id="IPR009081">
    <property type="entry name" value="PP-bd_ACP"/>
</dbReference>
<name>A0A1H0BR07_9ACTN</name>
<feature type="domain" description="Carrier" evidence="5">
    <location>
        <begin position="1111"/>
        <end position="1186"/>
    </location>
</feature>
<sequence>MDTLLPPLGPALLPGLFLARAAAHPDAPAVLAPSGALSYGELEDSARRIAGALGGMGAGRESVVALLVPPGPDLVAALLGIWLAGACYLPLDPFAPPARQRETVLAAGARAVVVDEVPGHDLGAPAHPVAELLAVGDPRTPALPTGERQAAYVIFTSGSTGTPKGVVVEHAGIAHRVLWGVEALGLTPRDRVLQKTPLTFDAAGWELFGPLVCGAPVVYGRPGAGRDPAELAASLREQRATVVQVVPTMLRLLAAEPELSACTELRTVCSAGEPLGAELCRRVLDRVDVEIWNTYGPTECSIDALAHRYDPAQTAGPVPIGRPLGRSRVVAVPVGSEVGGEGDAACDSGAAEAARDAGHAGAAGDTGATRPTGALSGDAAGFPGPAGADRLYELYLGGPGVARGYHGDPVRTAERFVPDPEGPPGARMFRTGDLVRRRPDGGYEFAGRADQQVKVNGVRVEPGEVEAALEAHPAVVAAAVRAVEGPGGIRRLAAWAVVSAPGTAAALPAYLRDRLPPALVPAVVTEVAALPRTSSGKTDHRRLPAPDWSGAPRAGAGTGENASEDAGGPTAEQRMVLDAWRTLLGLPAADPPLTLDDDFFRLGGHSLQLTRLAALLGQASGRDVPLAELHRTATVREQAELLARAGKAAPVAALAEGARLPLSHAQERFWVLDRMNPRSREYLLPILVWLPAEVPAAVVEDAVERTVARHEVLRTRYAMDGEGLFAVVEPPGHVPVVLRRVDTSPEQVADAVAEQLGSGFDLAAAPLLRAALIRDGGAEQLLLVVCHHIVGDGWSSHLLERELRASVAALADGGVPDLPAPAVRYTDAVAWQRAELTADVLADQLAYWRKTLADAPELELPGMRPRPAVRGIEGDAVVVDLPAASAEALLALGRRAGTTPYVVLLTLWAVALARTSGAWDLTVGTPHAGRTRPELHDVVGLFLNTVVLRTQLAPDATFAEAVAAVDGVCREAFARHAAPFEAVADAVLPARDPSRTPLFQNLFALVGDGMIGQVPRERDLGILGRAWKVARTDLALTLWPRPDGGYGGALEFSTELYGTAVAADLATRLRDLAARFAADPRLPIGSVTLPTTAAEAAESAAGTAAEGPDVEVDDGRLETVLGLVRELLEQPALGPGDDFMAAGGTSLLAARLLWGVQNAFGVEVSMRAFFDRPTAADLAARVGDLLPAGPPGTGGEEDGREPVAALVDSPAAPGGPTERDA</sequence>
<dbReference type="GO" id="GO:0008610">
    <property type="term" value="P:lipid biosynthetic process"/>
    <property type="evidence" value="ECO:0007669"/>
    <property type="project" value="UniProtKB-ARBA"/>
</dbReference>
<dbReference type="InterPro" id="IPR020806">
    <property type="entry name" value="PKS_PP-bd"/>
</dbReference>
<dbReference type="PANTHER" id="PTHR45527">
    <property type="entry name" value="NONRIBOSOMAL PEPTIDE SYNTHETASE"/>
    <property type="match status" value="1"/>
</dbReference>
<dbReference type="Gene3D" id="3.40.50.12780">
    <property type="entry name" value="N-terminal domain of ligase-like"/>
    <property type="match status" value="2"/>
</dbReference>
<dbReference type="InterPro" id="IPR029058">
    <property type="entry name" value="AB_hydrolase_fold"/>
</dbReference>
<feature type="region of interest" description="Disordered" evidence="4">
    <location>
        <begin position="1183"/>
        <end position="1221"/>
    </location>
</feature>
<dbReference type="SUPFAM" id="SSF52777">
    <property type="entry name" value="CoA-dependent acyltransferases"/>
    <property type="match status" value="2"/>
</dbReference>
<keyword evidence="2" id="KW-0596">Phosphopantetheine</keyword>
<dbReference type="PROSITE" id="PS50075">
    <property type="entry name" value="CARRIER"/>
    <property type="match status" value="2"/>
</dbReference>
<reference evidence="6 7" key="1">
    <citation type="submission" date="2016-10" db="EMBL/GenBank/DDBJ databases">
        <authorList>
            <person name="de Groot N.N."/>
        </authorList>
    </citation>
    <scope>NUCLEOTIDE SEQUENCE [LARGE SCALE GENOMIC DNA]</scope>
    <source>
        <strain evidence="6 7">CGMCC 4.2022</strain>
    </source>
</reference>
<dbReference type="InterPro" id="IPR000873">
    <property type="entry name" value="AMP-dep_synth/lig_dom"/>
</dbReference>
<dbReference type="InterPro" id="IPR036736">
    <property type="entry name" value="ACP-like_sf"/>
</dbReference>
<dbReference type="InterPro" id="IPR045851">
    <property type="entry name" value="AMP-bd_C_sf"/>
</dbReference>
<dbReference type="STRING" id="310781.SAMN05216259_104271"/>
<gene>
    <name evidence="6" type="ORF">SAMN05216259_104271</name>
</gene>
<dbReference type="GO" id="GO:0031177">
    <property type="term" value="F:phosphopantetheine binding"/>
    <property type="evidence" value="ECO:0007669"/>
    <property type="project" value="InterPro"/>
</dbReference>